<dbReference type="PANTHER" id="PTHR37946">
    <property type="entry name" value="SLL1969 PROTEIN"/>
    <property type="match status" value="1"/>
</dbReference>
<dbReference type="Gene3D" id="3.40.50.1820">
    <property type="entry name" value="alpha/beta hydrolase"/>
    <property type="match status" value="1"/>
</dbReference>
<dbReference type="InterPro" id="IPR029058">
    <property type="entry name" value="AB_hydrolase_fold"/>
</dbReference>
<protein>
    <submittedName>
        <fullName evidence="2">Alpha/beta fold hydrolase</fullName>
    </submittedName>
</protein>
<keyword evidence="3" id="KW-1185">Reference proteome</keyword>
<dbReference type="Proteomes" id="UP000275012">
    <property type="component" value="Unassembled WGS sequence"/>
</dbReference>
<dbReference type="Pfam" id="PF12697">
    <property type="entry name" value="Abhydrolase_6"/>
    <property type="match status" value="1"/>
</dbReference>
<dbReference type="PANTHER" id="PTHR37946:SF1">
    <property type="entry name" value="SLL1969 PROTEIN"/>
    <property type="match status" value="1"/>
</dbReference>
<dbReference type="EMBL" id="RFLY01000003">
    <property type="protein sequence ID" value="RMH94151.1"/>
    <property type="molecule type" value="Genomic_DNA"/>
</dbReference>
<feature type="domain" description="AB hydrolase-1" evidence="1">
    <location>
        <begin position="8"/>
        <end position="127"/>
    </location>
</feature>
<dbReference type="InterPro" id="IPR000073">
    <property type="entry name" value="AB_hydrolase_1"/>
</dbReference>
<accession>A0A3M2HWP9</accession>
<comment type="caution">
    <text evidence="2">The sequence shown here is derived from an EMBL/GenBank/DDBJ whole genome shotgun (WGS) entry which is preliminary data.</text>
</comment>
<dbReference type="SUPFAM" id="SSF53474">
    <property type="entry name" value="alpha/beta-Hydrolases"/>
    <property type="match status" value="1"/>
</dbReference>
<evidence type="ECO:0000313" key="2">
    <source>
        <dbReference type="EMBL" id="RMH94151.1"/>
    </source>
</evidence>
<proteinExistence type="predicted"/>
<organism evidence="2 3">
    <name type="scientific">Solilutibacter pythonis</name>
    <dbReference type="NCBI Taxonomy" id="2483112"/>
    <lineage>
        <taxon>Bacteria</taxon>
        <taxon>Pseudomonadati</taxon>
        <taxon>Pseudomonadota</taxon>
        <taxon>Gammaproteobacteria</taxon>
        <taxon>Lysobacterales</taxon>
        <taxon>Lysobacteraceae</taxon>
        <taxon>Solilutibacter</taxon>
    </lineage>
</organism>
<gene>
    <name evidence="2" type="ORF">EBB59_03030</name>
</gene>
<sequence length="217" mass="22959">MSSAPPRVVLLHGLWMHAPAMRWFATRLKSRGFDAAPLGYYSLLEDTDSVVERLAEEFTTRPGSHVVAHSLGGLLALRAAARVGGERLGRIVCLGTPLAGSRAADGVRTRIPAGGKLLGRHLPLLLEGARMLPPGIEVGMVAGCRPLGLGGVVAKFDCAHDGTVALPETRIDGLTDHVTIHASHSGLIFSDVAVTQASRFLREGHFMHDGENAGIAR</sequence>
<reference evidence="2 3" key="1">
    <citation type="submission" date="2018-10" db="EMBL/GenBank/DDBJ databases">
        <title>Proposal of Lysobacter pythonis sp. nov. isolated from royal pythons (Python regius).</title>
        <authorList>
            <person name="Hans-Juergen B."/>
            <person name="Huptas C."/>
            <person name="Sandra B."/>
            <person name="Igor L."/>
            <person name="Joachim S."/>
            <person name="Siegfried S."/>
            <person name="Mareike W."/>
            <person name="Peter K."/>
        </authorList>
    </citation>
    <scope>NUCLEOTIDE SEQUENCE [LARGE SCALE GENOMIC DNA]</scope>
    <source>
        <strain evidence="2 3">4284/11</strain>
    </source>
</reference>
<dbReference type="AlphaFoldDB" id="A0A3M2HWP9"/>
<dbReference type="OrthoDB" id="556502at2"/>
<name>A0A3M2HWP9_9GAMM</name>
<evidence type="ECO:0000313" key="3">
    <source>
        <dbReference type="Proteomes" id="UP000275012"/>
    </source>
</evidence>
<keyword evidence="2" id="KW-0378">Hydrolase</keyword>
<dbReference type="GO" id="GO:0016787">
    <property type="term" value="F:hydrolase activity"/>
    <property type="evidence" value="ECO:0007669"/>
    <property type="project" value="UniProtKB-KW"/>
</dbReference>
<evidence type="ECO:0000259" key="1">
    <source>
        <dbReference type="Pfam" id="PF12697"/>
    </source>
</evidence>
<dbReference type="RefSeq" id="WP_122100672.1">
    <property type="nucleotide sequence ID" value="NZ_RFLY01000003.1"/>
</dbReference>